<organism evidence="3 4">
    <name type="scientific">Thermoproteus uzoniensis (strain 768-20)</name>
    <dbReference type="NCBI Taxonomy" id="999630"/>
    <lineage>
        <taxon>Archaea</taxon>
        <taxon>Thermoproteota</taxon>
        <taxon>Thermoprotei</taxon>
        <taxon>Thermoproteales</taxon>
        <taxon>Thermoproteaceae</taxon>
        <taxon>Thermoproteus</taxon>
    </lineage>
</organism>
<dbReference type="AlphaFoldDB" id="F2L158"/>
<dbReference type="GO" id="GO:0008410">
    <property type="term" value="F:CoA-transferase activity"/>
    <property type="evidence" value="ECO:0007669"/>
    <property type="project" value="TreeGrafter"/>
</dbReference>
<dbReference type="KEGG" id="tuz:TUZN_1318"/>
<keyword evidence="4" id="KW-1185">Reference proteome</keyword>
<evidence type="ECO:0000313" key="3">
    <source>
        <dbReference type="EMBL" id="AEA12794.1"/>
    </source>
</evidence>
<keyword evidence="2" id="KW-1133">Transmembrane helix</keyword>
<dbReference type="GeneID" id="10360845"/>
<dbReference type="Gene3D" id="3.30.1540.10">
    <property type="entry name" value="formyl-coa transferase, domain 3"/>
    <property type="match status" value="1"/>
</dbReference>
<dbReference type="PANTHER" id="PTHR48207:SF3">
    <property type="entry name" value="SUCCINATE--HYDROXYMETHYLGLUTARATE COA-TRANSFERASE"/>
    <property type="match status" value="1"/>
</dbReference>
<accession>F2L158</accession>
<dbReference type="Gene3D" id="3.40.50.10540">
    <property type="entry name" value="Crotonobetainyl-coa:carnitine coa-transferase, domain 1"/>
    <property type="match status" value="1"/>
</dbReference>
<dbReference type="PANTHER" id="PTHR48207">
    <property type="entry name" value="SUCCINATE--HYDROXYMETHYLGLUTARATE COA-TRANSFERASE"/>
    <property type="match status" value="1"/>
</dbReference>
<keyword evidence="1" id="KW-0808">Transferase</keyword>
<feature type="transmembrane region" description="Helical" evidence="2">
    <location>
        <begin position="183"/>
        <end position="203"/>
    </location>
</feature>
<keyword evidence="2" id="KW-0812">Transmembrane</keyword>
<dbReference type="STRING" id="999630.TUZN_1318"/>
<dbReference type="RefSeq" id="WP_013680130.1">
    <property type="nucleotide sequence ID" value="NC_015315.1"/>
</dbReference>
<dbReference type="InterPro" id="IPR003673">
    <property type="entry name" value="CoA-Trfase_fam_III"/>
</dbReference>
<protein>
    <submittedName>
        <fullName evidence="3">L-carnitine dehydratase/bile acid-inducible protein F</fullName>
    </submittedName>
</protein>
<gene>
    <name evidence="3" type="ordered locus">TUZN_1318</name>
</gene>
<proteinExistence type="predicted"/>
<sequence length="385" mass="42445">MSDREEVLRKLFGDREAKPEALEGVKAVEICGTNFGCRIAGSLLSELGAEVYTVPDDDAKRITPHGATIEGVGIPYFVESRGKREVALEDVPKLLPELDILIDGLGPGKLYSKGLGYPQLAERYPKLIYVAISQFGHYGRKAEEYADMPDSDLTGQAYNGYMAMLGNPALPEPYSYPIRAGIWLAWAFAGAAGALSALAAYWARMRSGKGQFIDIAINEVLSVDHPYQIGAPFVLGAPRQRSPTIDANILVTYTTARASDGFVALATVIWPEVEAFFEIIGRPDLAERWKKALEVWEKDPGQLKELEKEVFAEVAKYKAEDLVKASREKGRPPIAVVKSVEWVASQPHWRMRGAIVEVECRGRKILVPGTPYMMSETPGRVKLKC</sequence>
<dbReference type="OrthoDB" id="28444at2157"/>
<reference evidence="3 4" key="1">
    <citation type="journal article" date="2011" name="J. Bacteriol.">
        <title>Complete genome sequence of the thermoacidophilic crenarchaeon Thermoproteus uzoniensis 768-20.</title>
        <authorList>
            <person name="Mardanov A.V."/>
            <person name="Gumerov V.M."/>
            <person name="Beletsky A.V."/>
            <person name="Prokofeva M.I."/>
            <person name="Bonch-Osmolovskaya E.A."/>
            <person name="Ravin N.V."/>
            <person name="Skryabin K.G."/>
        </authorList>
    </citation>
    <scope>NUCLEOTIDE SEQUENCE [LARGE SCALE GENOMIC DNA]</scope>
    <source>
        <strain evidence="3 4">768-20</strain>
    </source>
</reference>
<dbReference type="HOGENOM" id="CLU_033975_2_0_2"/>
<dbReference type="InterPro" id="IPR050483">
    <property type="entry name" value="CoA-transferase_III_domain"/>
</dbReference>
<dbReference type="SUPFAM" id="SSF89796">
    <property type="entry name" value="CoA-transferase family III (CaiB/BaiF)"/>
    <property type="match status" value="1"/>
</dbReference>
<reference key="2">
    <citation type="submission" date="2011-03" db="EMBL/GenBank/DDBJ databases">
        <title>Complete genome sequence of the thermoacidophilic crenarchaeon Thermoproteus uzoniensis 768-20.</title>
        <authorList>
            <person name="Mardanov A.V."/>
            <person name="Gumerov V.M."/>
            <person name="Beletsky A.V."/>
            <person name="Prokofeva M.I."/>
            <person name="Bonch-Osmolovskaya E.A."/>
            <person name="Ravin N.V."/>
            <person name="Skryabin K.G."/>
        </authorList>
    </citation>
    <scope>NUCLEOTIDE SEQUENCE</scope>
    <source>
        <strain>768-20</strain>
    </source>
</reference>
<dbReference type="Proteomes" id="UP000008138">
    <property type="component" value="Chromosome"/>
</dbReference>
<evidence type="ECO:0000256" key="1">
    <source>
        <dbReference type="ARBA" id="ARBA00022679"/>
    </source>
</evidence>
<evidence type="ECO:0000313" key="4">
    <source>
        <dbReference type="Proteomes" id="UP000008138"/>
    </source>
</evidence>
<dbReference type="EMBL" id="CP002590">
    <property type="protein sequence ID" value="AEA12794.1"/>
    <property type="molecule type" value="Genomic_DNA"/>
</dbReference>
<dbReference type="InterPro" id="IPR044855">
    <property type="entry name" value="CoA-Trfase_III_dom3_sf"/>
</dbReference>
<evidence type="ECO:0000256" key="2">
    <source>
        <dbReference type="SAM" id="Phobius"/>
    </source>
</evidence>
<dbReference type="Pfam" id="PF02515">
    <property type="entry name" value="CoA_transf_3"/>
    <property type="match status" value="1"/>
</dbReference>
<dbReference type="InterPro" id="IPR023606">
    <property type="entry name" value="CoA-Trfase_III_dom_1_sf"/>
</dbReference>
<dbReference type="eggNOG" id="arCOG02304">
    <property type="taxonomic scope" value="Archaea"/>
</dbReference>
<keyword evidence="2" id="KW-0472">Membrane</keyword>
<name>F2L158_THEU7</name>